<reference evidence="1 2" key="1">
    <citation type="submission" date="2015-10" db="EMBL/GenBank/DDBJ databases">
        <title>Candidatus Desulfofervidus auxilii, a hydrogenotrophic sulfate-reducing bacterium involved in the thermophilic anaerobic oxidation of methane.</title>
        <authorList>
            <person name="Krukenberg V."/>
            <person name="Richter M."/>
            <person name="Wegener G."/>
        </authorList>
    </citation>
    <scope>NUCLEOTIDE SEQUENCE [LARGE SCALE GENOMIC DNA]</scope>
    <source>
        <strain evidence="1 2">HS1</strain>
    </source>
</reference>
<protein>
    <submittedName>
        <fullName evidence="1">Uncharacterized protein</fullName>
    </submittedName>
</protein>
<keyword evidence="2" id="KW-1185">Reference proteome</keyword>
<evidence type="ECO:0000313" key="2">
    <source>
        <dbReference type="Proteomes" id="UP000070560"/>
    </source>
</evidence>
<gene>
    <name evidence="1" type="ORF">HS1_002437</name>
</gene>
<sequence length="30" mass="3553">MRWIWGGIGSTIVKKIKEYFNEDVEIITII</sequence>
<name>A0A7U4TIP8_DESA2</name>
<dbReference type="KEGG" id="daw:HS1_002437"/>
<dbReference type="Proteomes" id="UP000070560">
    <property type="component" value="Chromosome"/>
</dbReference>
<dbReference type="EMBL" id="CP013015">
    <property type="protein sequence ID" value="AMM42219.1"/>
    <property type="molecule type" value="Genomic_DNA"/>
</dbReference>
<proteinExistence type="predicted"/>
<accession>A0A7U4TIP8</accession>
<dbReference type="AlphaFoldDB" id="A0A7U4TIP8"/>
<organism evidence="1 2">
    <name type="scientific">Desulfofervidus auxilii</name>
    <dbReference type="NCBI Taxonomy" id="1621989"/>
    <lineage>
        <taxon>Bacteria</taxon>
        <taxon>Pseudomonadati</taxon>
        <taxon>Thermodesulfobacteriota</taxon>
        <taxon>Candidatus Desulfofervidia</taxon>
        <taxon>Candidatus Desulfofervidales</taxon>
        <taxon>Candidatus Desulfofervidaceae</taxon>
        <taxon>Candidatus Desulfofervidus</taxon>
    </lineage>
</organism>
<evidence type="ECO:0000313" key="1">
    <source>
        <dbReference type="EMBL" id="AMM42219.1"/>
    </source>
</evidence>